<keyword evidence="5" id="KW-0472">Membrane</keyword>
<dbReference type="InterPro" id="IPR003599">
    <property type="entry name" value="Ig_sub"/>
</dbReference>
<keyword evidence="4" id="KW-0391">Immunity</keyword>
<keyword evidence="7" id="KW-0325">Glycoprotein</keyword>
<dbReference type="InterPro" id="IPR007110">
    <property type="entry name" value="Ig-like_dom"/>
</dbReference>
<evidence type="ECO:0000256" key="2">
    <source>
        <dbReference type="ARBA" id="ARBA00022475"/>
    </source>
</evidence>
<keyword evidence="3" id="KW-0732">Signal</keyword>
<evidence type="ECO:0000256" key="1">
    <source>
        <dbReference type="ARBA" id="ARBA00004236"/>
    </source>
</evidence>
<name>A0A498MBR6_LABRO</name>
<dbReference type="InterPro" id="IPR013783">
    <property type="entry name" value="Ig-like_fold"/>
</dbReference>
<dbReference type="EMBL" id="QBIY01012713">
    <property type="protein sequence ID" value="RXN18558.1"/>
    <property type="molecule type" value="Genomic_DNA"/>
</dbReference>
<keyword evidence="2" id="KW-1003">Cell membrane</keyword>
<dbReference type="GO" id="GO:0005886">
    <property type="term" value="C:plasma membrane"/>
    <property type="evidence" value="ECO:0007669"/>
    <property type="project" value="UniProtKB-SubCell"/>
</dbReference>
<keyword evidence="11" id="KW-1185">Reference proteome</keyword>
<evidence type="ECO:0000256" key="8">
    <source>
        <dbReference type="SAM" id="MobiDB-lite"/>
    </source>
</evidence>
<dbReference type="Gene3D" id="2.60.40.10">
    <property type="entry name" value="Immunoglobulins"/>
    <property type="match status" value="1"/>
</dbReference>
<evidence type="ECO:0000259" key="9">
    <source>
        <dbReference type="PROSITE" id="PS50835"/>
    </source>
</evidence>
<evidence type="ECO:0000256" key="4">
    <source>
        <dbReference type="ARBA" id="ARBA00022859"/>
    </source>
</evidence>
<dbReference type="SUPFAM" id="SSF48726">
    <property type="entry name" value="Immunoglobulin"/>
    <property type="match status" value="2"/>
</dbReference>
<reference evidence="10 11" key="1">
    <citation type="submission" date="2018-03" db="EMBL/GenBank/DDBJ databases">
        <title>Draft genome sequence of Rohu Carp (Labeo rohita).</title>
        <authorList>
            <person name="Das P."/>
            <person name="Kushwaha B."/>
            <person name="Joshi C.G."/>
            <person name="Kumar D."/>
            <person name="Nagpure N.S."/>
            <person name="Sahoo L."/>
            <person name="Das S.P."/>
            <person name="Bit A."/>
            <person name="Patnaik S."/>
            <person name="Meher P.K."/>
            <person name="Jayasankar P."/>
            <person name="Koringa P.G."/>
            <person name="Patel N.V."/>
            <person name="Hinsu A.T."/>
            <person name="Kumar R."/>
            <person name="Pandey M."/>
            <person name="Agarwal S."/>
            <person name="Srivastava S."/>
            <person name="Singh M."/>
            <person name="Iquebal M.A."/>
            <person name="Jaiswal S."/>
            <person name="Angadi U.B."/>
            <person name="Kumar N."/>
            <person name="Raza M."/>
            <person name="Shah T.M."/>
            <person name="Rai A."/>
            <person name="Jena J.K."/>
        </authorList>
    </citation>
    <scope>NUCLEOTIDE SEQUENCE [LARGE SCALE GENOMIC DNA]</scope>
    <source>
        <strain evidence="10">DASCIFA01</strain>
        <tissue evidence="10">Testis</tissue>
    </source>
</reference>
<dbReference type="GO" id="GO:0002376">
    <property type="term" value="P:immune system process"/>
    <property type="evidence" value="ECO:0007669"/>
    <property type="project" value="UniProtKB-KW"/>
</dbReference>
<feature type="region of interest" description="Disordered" evidence="8">
    <location>
        <begin position="236"/>
        <end position="273"/>
    </location>
</feature>
<dbReference type="GO" id="GO:0009617">
    <property type="term" value="P:response to bacterium"/>
    <property type="evidence" value="ECO:0007669"/>
    <property type="project" value="TreeGrafter"/>
</dbReference>
<sequence>MVEEIFQRFSFIHNPYNNSHDLYITNISVSDLGLYYCAELERKVSKDEKGIISQSEVYNYGTRTTRLSLEDTILLFRQKGIQGEEVDMKVRPGDNITLYCDRSLTLGSVIVWIRNCSHENQPSLIIDFTKWDLEILKRFSYIHNNYSKSYHLHITNISVSDLGLYYCAELERKVNKDEKGILSSSDVYYYGTRTTRLSLKDDVTDQKDKSKGGNTVECADEEVCYASLDVINKRQKQRKTKRVQSSDFSTYAQVPDHKAKSKKKSLKDTVTDQKDKAKDKNIAECADEEVCYASLDVITKRQKQRKTKRVQSSDFSTYAQGDPIWRNISVRRKRLERSASTLKSPIDY</sequence>
<dbReference type="SMART" id="SM00409">
    <property type="entry name" value="IG"/>
    <property type="match status" value="1"/>
</dbReference>
<evidence type="ECO:0000256" key="7">
    <source>
        <dbReference type="ARBA" id="ARBA00023180"/>
    </source>
</evidence>
<dbReference type="InterPro" id="IPR052051">
    <property type="entry name" value="TCR_complex_component"/>
</dbReference>
<dbReference type="Proteomes" id="UP000290572">
    <property type="component" value="Unassembled WGS sequence"/>
</dbReference>
<proteinExistence type="predicted"/>
<accession>A0A498MBR6</accession>
<feature type="domain" description="Ig-like" evidence="9">
    <location>
        <begin position="71"/>
        <end position="167"/>
    </location>
</feature>
<keyword evidence="6" id="KW-1015">Disulfide bond</keyword>
<gene>
    <name evidence="10" type="ORF">ROHU_026165</name>
</gene>
<dbReference type="PANTHER" id="PTHR19433">
    <property type="entry name" value="T-CELL RECEPTOR ALPHA CHAIN V REGION-RELATED"/>
    <property type="match status" value="1"/>
</dbReference>
<dbReference type="PANTHER" id="PTHR19433:SF111">
    <property type="entry name" value="T CELL RECEPTOR ALPHA VARIABLE 4"/>
    <property type="match status" value="1"/>
</dbReference>
<evidence type="ECO:0000256" key="6">
    <source>
        <dbReference type="ARBA" id="ARBA00023157"/>
    </source>
</evidence>
<dbReference type="InterPro" id="IPR036179">
    <property type="entry name" value="Ig-like_dom_sf"/>
</dbReference>
<dbReference type="PROSITE" id="PS50835">
    <property type="entry name" value="IG_LIKE"/>
    <property type="match status" value="1"/>
</dbReference>
<organism evidence="10 11">
    <name type="scientific">Labeo rohita</name>
    <name type="common">Indian major carp</name>
    <name type="synonym">Cyprinus rohita</name>
    <dbReference type="NCBI Taxonomy" id="84645"/>
    <lineage>
        <taxon>Eukaryota</taxon>
        <taxon>Metazoa</taxon>
        <taxon>Chordata</taxon>
        <taxon>Craniata</taxon>
        <taxon>Vertebrata</taxon>
        <taxon>Euteleostomi</taxon>
        <taxon>Actinopterygii</taxon>
        <taxon>Neopterygii</taxon>
        <taxon>Teleostei</taxon>
        <taxon>Ostariophysi</taxon>
        <taxon>Cypriniformes</taxon>
        <taxon>Cyprinidae</taxon>
        <taxon>Labeoninae</taxon>
        <taxon>Labeonini</taxon>
        <taxon>Labeo</taxon>
    </lineage>
</organism>
<comment type="caution">
    <text evidence="10">The sequence shown here is derived from an EMBL/GenBank/DDBJ whole genome shotgun (WGS) entry which is preliminary data.</text>
</comment>
<evidence type="ECO:0000256" key="3">
    <source>
        <dbReference type="ARBA" id="ARBA00022729"/>
    </source>
</evidence>
<dbReference type="AlphaFoldDB" id="A0A498MBR6"/>
<evidence type="ECO:0000313" key="11">
    <source>
        <dbReference type="Proteomes" id="UP000290572"/>
    </source>
</evidence>
<evidence type="ECO:0000256" key="5">
    <source>
        <dbReference type="ARBA" id="ARBA00023136"/>
    </source>
</evidence>
<protein>
    <recommendedName>
        <fullName evidence="9">Ig-like domain-containing protein</fullName>
    </recommendedName>
</protein>
<evidence type="ECO:0000313" key="10">
    <source>
        <dbReference type="EMBL" id="RXN18558.1"/>
    </source>
</evidence>
<comment type="subcellular location">
    <subcellularLocation>
        <location evidence="1">Cell membrane</location>
    </subcellularLocation>
</comment>